<evidence type="ECO:0000256" key="5">
    <source>
        <dbReference type="ARBA" id="ARBA00022692"/>
    </source>
</evidence>
<dbReference type="InterPro" id="IPR036942">
    <property type="entry name" value="Beta-barrel_TonB_sf"/>
</dbReference>
<dbReference type="Gene3D" id="2.170.130.10">
    <property type="entry name" value="TonB-dependent receptor, plug domain"/>
    <property type="match status" value="1"/>
</dbReference>
<protein>
    <submittedName>
        <fullName evidence="18">TonB-dependent receptor</fullName>
    </submittedName>
</protein>
<keyword evidence="2 12" id="KW-0813">Transport</keyword>
<evidence type="ECO:0000256" key="4">
    <source>
        <dbReference type="ARBA" id="ARBA00022496"/>
    </source>
</evidence>
<dbReference type="EMBL" id="CP016027">
    <property type="protein sequence ID" value="ANJ66135.1"/>
    <property type="molecule type" value="Genomic_DNA"/>
</dbReference>
<keyword evidence="8" id="KW-0406">Ion transport</keyword>
<evidence type="ECO:0000256" key="15">
    <source>
        <dbReference type="SAM" id="SignalP"/>
    </source>
</evidence>
<dbReference type="GO" id="GO:0009279">
    <property type="term" value="C:cell outer membrane"/>
    <property type="evidence" value="ECO:0007669"/>
    <property type="project" value="UniProtKB-SubCell"/>
</dbReference>
<sequence>MFSHPACHSPSKIAIAIALSLGAIPATYAAVDTGDIQVQGKSQAGTGFFMTAPSGTVNDIPAEKLNKIQTFNKSASQAQTEITPGQLQMLAPTDSFTQSLANQPNVVVTSDGSSQNGDNVTINGFDKNLINWTLDGVPLNDNDSYTIYTNEFIPTRLISGIKYYPGAASAALPGLAAFGGSVDTYTLDPGPDFSASVLTGYGSFGTYNYGALINSGLLGAKSALPTSFWVYANKNYSKGYFQKTPSDQKQLLFKSITQVGPGALTLFYSRNDQKFNYYWGCSEADLAKYGESCNGTSGEPIVNGKPNTNSYVYRFNEYNNWMGYAKYEATFGKTTLSDQLYTYRGNGYGGGASSYATWLYHPDTNTVSKVATPASGVLIYQSRNDTKRWGNILRMNTAVTQDFNVEAGLWYNHNDTTHDRRYFDGFDGNYLGSLYREPVVTKLWEPYVNLTWKAADALTVQGGLKYLKVHRDFTNLGALAQGKPGQFGVDFHTTMPSIGLNYRINKAISVYANYTQNTQPPQYNQFYTGTYNPNLAPEKGKTYDVGMIYDAGMWTGALDLFRVDFQNYILSTDVYDSTGQQVSMLANAGTALNEGISWQNNFKIDDQWSFYANLGLLNARIKTQDQPFPYAPKHTLSLGGVYTMGPWRATLGAQSVGKSYDKNLNPVDAHTLVDASLRYTLDRGGMDHFGLHKLTVALNASNLLNKHYTYKQAYGSEYRNMPRSFYLSLEAQF</sequence>
<evidence type="ECO:0000256" key="2">
    <source>
        <dbReference type="ARBA" id="ARBA00022448"/>
    </source>
</evidence>
<keyword evidence="10 12" id="KW-0472">Membrane</keyword>
<dbReference type="KEGG" id="haz:A9404_00970"/>
<dbReference type="AlphaFoldDB" id="A0A191ZE41"/>
<name>A0A191ZE41_9GAMM</name>
<evidence type="ECO:0000256" key="12">
    <source>
        <dbReference type="PROSITE-ProRule" id="PRU01360"/>
    </source>
</evidence>
<dbReference type="RefSeq" id="WP_066097839.1">
    <property type="nucleotide sequence ID" value="NZ_CP016027.1"/>
</dbReference>
<evidence type="ECO:0000256" key="13">
    <source>
        <dbReference type="PROSITE-ProRule" id="PRU10144"/>
    </source>
</evidence>
<keyword evidence="9 14" id="KW-0798">TonB box</keyword>
<dbReference type="PANTHER" id="PTHR32552:SF68">
    <property type="entry name" value="FERRICHROME OUTER MEMBRANE TRANSPORTER_PHAGE RECEPTOR"/>
    <property type="match status" value="1"/>
</dbReference>
<evidence type="ECO:0000256" key="7">
    <source>
        <dbReference type="ARBA" id="ARBA00023004"/>
    </source>
</evidence>
<dbReference type="InterPro" id="IPR012910">
    <property type="entry name" value="Plug_dom"/>
</dbReference>
<accession>A0A191ZE41</accession>
<dbReference type="PROSITE" id="PS01156">
    <property type="entry name" value="TONB_DEPENDENT_REC_2"/>
    <property type="match status" value="1"/>
</dbReference>
<evidence type="ECO:0000313" key="19">
    <source>
        <dbReference type="Proteomes" id="UP000078596"/>
    </source>
</evidence>
<evidence type="ECO:0000256" key="10">
    <source>
        <dbReference type="ARBA" id="ARBA00023136"/>
    </source>
</evidence>
<keyword evidence="7" id="KW-0408">Iron</keyword>
<reference evidence="18 19" key="1">
    <citation type="submission" date="2016-06" db="EMBL/GenBank/DDBJ databases">
        <title>Insight into the functional genes involving in sulfur oxidation in Pearl River water.</title>
        <authorList>
            <person name="Luo J."/>
            <person name="Tan X."/>
            <person name="Lin W."/>
        </authorList>
    </citation>
    <scope>NUCLEOTIDE SEQUENCE [LARGE SCALE GENOMIC DNA]</scope>
    <source>
        <strain evidence="18 19">LS2</strain>
    </source>
</reference>
<feature type="domain" description="TonB-dependent receptor plug" evidence="17">
    <location>
        <begin position="74"/>
        <end position="180"/>
    </location>
</feature>
<dbReference type="InterPro" id="IPR037066">
    <property type="entry name" value="Plug_dom_sf"/>
</dbReference>
<evidence type="ECO:0000256" key="3">
    <source>
        <dbReference type="ARBA" id="ARBA00022452"/>
    </source>
</evidence>
<dbReference type="InterPro" id="IPR000531">
    <property type="entry name" value="Beta-barrel_TonB"/>
</dbReference>
<keyword evidence="19" id="KW-1185">Reference proteome</keyword>
<feature type="signal peptide" evidence="15">
    <location>
        <begin position="1"/>
        <end position="29"/>
    </location>
</feature>
<evidence type="ECO:0000256" key="6">
    <source>
        <dbReference type="ARBA" id="ARBA00022729"/>
    </source>
</evidence>
<keyword evidence="6 15" id="KW-0732">Signal</keyword>
<comment type="similarity">
    <text evidence="12 14">Belongs to the TonB-dependent receptor family.</text>
</comment>
<dbReference type="Gene3D" id="2.40.170.20">
    <property type="entry name" value="TonB-dependent receptor, beta-barrel domain"/>
    <property type="match status" value="1"/>
</dbReference>
<organism evidence="18 19">
    <name type="scientific">Halothiobacillus diazotrophicus</name>
    <dbReference type="NCBI Taxonomy" id="1860122"/>
    <lineage>
        <taxon>Bacteria</taxon>
        <taxon>Pseudomonadati</taxon>
        <taxon>Pseudomonadota</taxon>
        <taxon>Gammaproteobacteria</taxon>
        <taxon>Chromatiales</taxon>
        <taxon>Halothiobacillaceae</taxon>
        <taxon>Halothiobacillus</taxon>
    </lineage>
</organism>
<keyword evidence="18" id="KW-0675">Receptor</keyword>
<keyword evidence="11 12" id="KW-0998">Cell outer membrane</keyword>
<evidence type="ECO:0000256" key="11">
    <source>
        <dbReference type="ARBA" id="ARBA00023237"/>
    </source>
</evidence>
<feature type="chain" id="PRO_5008250320" evidence="15">
    <location>
        <begin position="30"/>
        <end position="733"/>
    </location>
</feature>
<evidence type="ECO:0000259" key="17">
    <source>
        <dbReference type="Pfam" id="PF07715"/>
    </source>
</evidence>
<dbReference type="PROSITE" id="PS52016">
    <property type="entry name" value="TONB_DEPENDENT_REC_3"/>
    <property type="match status" value="1"/>
</dbReference>
<feature type="short sequence motif" description="TonB C-terminal box" evidence="13">
    <location>
        <begin position="716"/>
        <end position="733"/>
    </location>
</feature>
<proteinExistence type="inferred from homology"/>
<dbReference type="SUPFAM" id="SSF56935">
    <property type="entry name" value="Porins"/>
    <property type="match status" value="1"/>
</dbReference>
<dbReference type="OrthoDB" id="9790771at2"/>
<evidence type="ECO:0000256" key="1">
    <source>
        <dbReference type="ARBA" id="ARBA00004571"/>
    </source>
</evidence>
<gene>
    <name evidence="18" type="ORF">A9404_00970</name>
</gene>
<evidence type="ECO:0000313" key="18">
    <source>
        <dbReference type="EMBL" id="ANJ66135.1"/>
    </source>
</evidence>
<evidence type="ECO:0000256" key="8">
    <source>
        <dbReference type="ARBA" id="ARBA00023065"/>
    </source>
</evidence>
<dbReference type="GO" id="GO:0015344">
    <property type="term" value="F:siderophore uptake transmembrane transporter activity"/>
    <property type="evidence" value="ECO:0007669"/>
    <property type="project" value="TreeGrafter"/>
</dbReference>
<dbReference type="InterPro" id="IPR039426">
    <property type="entry name" value="TonB-dep_rcpt-like"/>
</dbReference>
<evidence type="ECO:0000259" key="16">
    <source>
        <dbReference type="Pfam" id="PF00593"/>
    </source>
</evidence>
<evidence type="ECO:0000256" key="14">
    <source>
        <dbReference type="RuleBase" id="RU003357"/>
    </source>
</evidence>
<keyword evidence="5 12" id="KW-0812">Transmembrane</keyword>
<feature type="domain" description="TonB-dependent receptor-like beta-barrel" evidence="16">
    <location>
        <begin position="303"/>
        <end position="703"/>
    </location>
</feature>
<evidence type="ECO:0000256" key="9">
    <source>
        <dbReference type="ARBA" id="ARBA00023077"/>
    </source>
</evidence>
<dbReference type="Pfam" id="PF00593">
    <property type="entry name" value="TonB_dep_Rec_b-barrel"/>
    <property type="match status" value="1"/>
</dbReference>
<dbReference type="Proteomes" id="UP000078596">
    <property type="component" value="Chromosome"/>
</dbReference>
<dbReference type="STRING" id="1860122.A9404_00970"/>
<keyword evidence="3 12" id="KW-1134">Transmembrane beta strand</keyword>
<dbReference type="CDD" id="cd01347">
    <property type="entry name" value="ligand_gated_channel"/>
    <property type="match status" value="1"/>
</dbReference>
<dbReference type="InterPro" id="IPR010917">
    <property type="entry name" value="TonB_rcpt_CS"/>
</dbReference>
<comment type="subcellular location">
    <subcellularLocation>
        <location evidence="1 12">Cell outer membrane</location>
        <topology evidence="1 12">Multi-pass membrane protein</topology>
    </subcellularLocation>
</comment>
<dbReference type="PANTHER" id="PTHR32552">
    <property type="entry name" value="FERRICHROME IRON RECEPTOR-RELATED"/>
    <property type="match status" value="1"/>
</dbReference>
<keyword evidence="4" id="KW-0410">Iron transport</keyword>
<dbReference type="Pfam" id="PF07715">
    <property type="entry name" value="Plug"/>
    <property type="match status" value="1"/>
</dbReference>